<name>A0A672RXM5_SINGR</name>
<dbReference type="Proteomes" id="UP000472262">
    <property type="component" value="Unassembled WGS sequence"/>
</dbReference>
<protein>
    <recommendedName>
        <fullName evidence="3">Spastin/Vps4 C-terminal domain-containing protein</fullName>
    </recommendedName>
</protein>
<evidence type="ECO:0000256" key="2">
    <source>
        <dbReference type="ARBA" id="ARBA00022840"/>
    </source>
</evidence>
<accession>A0A672RXM5</accession>
<dbReference type="Ensembl" id="ENSSGRT00000099557.1">
    <property type="protein sequence ID" value="ENSSGRP00000093552.1"/>
    <property type="gene ID" value="ENSSGRG00000046836.1"/>
</dbReference>
<dbReference type="InParanoid" id="A0A672RXM5"/>
<evidence type="ECO:0000313" key="4">
    <source>
        <dbReference type="Ensembl" id="ENSSGRP00000093552.1"/>
    </source>
</evidence>
<evidence type="ECO:0000313" key="5">
    <source>
        <dbReference type="Proteomes" id="UP000472262"/>
    </source>
</evidence>
<reference evidence="4" key="2">
    <citation type="submission" date="2025-09" db="UniProtKB">
        <authorList>
            <consortium name="Ensembl"/>
        </authorList>
    </citation>
    <scope>IDENTIFICATION</scope>
</reference>
<reference evidence="4" key="1">
    <citation type="submission" date="2025-08" db="UniProtKB">
        <authorList>
            <consortium name="Ensembl"/>
        </authorList>
    </citation>
    <scope>IDENTIFICATION</scope>
</reference>
<organism evidence="4 5">
    <name type="scientific">Sinocyclocheilus grahami</name>
    <name type="common">Dianchi golden-line fish</name>
    <name type="synonym">Barbus grahami</name>
    <dbReference type="NCBI Taxonomy" id="75366"/>
    <lineage>
        <taxon>Eukaryota</taxon>
        <taxon>Metazoa</taxon>
        <taxon>Chordata</taxon>
        <taxon>Craniata</taxon>
        <taxon>Vertebrata</taxon>
        <taxon>Euteleostomi</taxon>
        <taxon>Actinopterygii</taxon>
        <taxon>Neopterygii</taxon>
        <taxon>Teleostei</taxon>
        <taxon>Ostariophysi</taxon>
        <taxon>Cypriniformes</taxon>
        <taxon>Cyprinidae</taxon>
        <taxon>Cyprininae</taxon>
        <taxon>Sinocyclocheilus</taxon>
    </lineage>
</organism>
<keyword evidence="5" id="KW-1185">Reference proteome</keyword>
<sequence>MSPSIFIDLEQRVELCFCVVLSARQVRGPSRRNSSVMVDDLLTPCSPGDPDAIEMTWMDVPSDKLLEPIVCMVHKIQQLFSLLIYFKLSFIPLMARLNFQIHL</sequence>
<keyword evidence="2" id="KW-0067">ATP-binding</keyword>
<dbReference type="Gene3D" id="1.10.8.60">
    <property type="match status" value="1"/>
</dbReference>
<keyword evidence="1" id="KW-0547">Nucleotide-binding</keyword>
<dbReference type="AlphaFoldDB" id="A0A672RXM5"/>
<dbReference type="InterPro" id="IPR015415">
    <property type="entry name" value="Spast_Vps4_C"/>
</dbReference>
<proteinExistence type="predicted"/>
<feature type="domain" description="Spastin/Vps4 C-terminal" evidence="3">
    <location>
        <begin position="42"/>
        <end position="72"/>
    </location>
</feature>
<dbReference type="GO" id="GO:0005524">
    <property type="term" value="F:ATP binding"/>
    <property type="evidence" value="ECO:0007669"/>
    <property type="project" value="UniProtKB-KW"/>
</dbReference>
<dbReference type="Pfam" id="PF09336">
    <property type="entry name" value="Vps4_C"/>
    <property type="match status" value="1"/>
</dbReference>
<evidence type="ECO:0000256" key="1">
    <source>
        <dbReference type="ARBA" id="ARBA00022741"/>
    </source>
</evidence>
<evidence type="ECO:0000259" key="3">
    <source>
        <dbReference type="Pfam" id="PF09336"/>
    </source>
</evidence>